<comment type="caution">
    <text evidence="4">The sequence shown here is derived from an EMBL/GenBank/DDBJ whole genome shotgun (WGS) entry which is preliminary data.</text>
</comment>
<organism evidence="4 5">
    <name type="scientific">Bacillus xiapuensis</name>
    <dbReference type="NCBI Taxonomy" id="2014075"/>
    <lineage>
        <taxon>Bacteria</taxon>
        <taxon>Bacillati</taxon>
        <taxon>Bacillota</taxon>
        <taxon>Bacilli</taxon>
        <taxon>Bacillales</taxon>
        <taxon>Bacillaceae</taxon>
        <taxon>Bacillus</taxon>
    </lineage>
</organism>
<dbReference type="Gene3D" id="3.50.50.60">
    <property type="entry name" value="FAD/NAD(P)-binding domain"/>
    <property type="match status" value="1"/>
</dbReference>
<dbReference type="PANTHER" id="PTHR10742:SF342">
    <property type="entry name" value="AMINE OXIDASE"/>
    <property type="match status" value="1"/>
</dbReference>
<evidence type="ECO:0000256" key="1">
    <source>
        <dbReference type="ARBA" id="ARBA00001974"/>
    </source>
</evidence>
<dbReference type="Pfam" id="PF01593">
    <property type="entry name" value="Amino_oxidase"/>
    <property type="match status" value="1"/>
</dbReference>
<dbReference type="Gene3D" id="3.90.660.10">
    <property type="match status" value="1"/>
</dbReference>
<dbReference type="SUPFAM" id="SSF51905">
    <property type="entry name" value="FAD/NAD(P)-binding domain"/>
    <property type="match status" value="1"/>
</dbReference>
<keyword evidence="5" id="KW-1185">Reference proteome</keyword>
<sequence>MPENIPAPLSAEQMISMIKNGLQKSQVPKKITIVGAGIAGLVAASLLKEAGHNVTIWEANNIVGGRIYTIRPPFSNGLYLNAGPMRIPDNHLLTLAYIQKFGLSLNPFINRTTTDILYINGIKTRLNLYEQNPEILNFPVQPNERGKSAEELFNLAVDPIINFINKNPKKNWRLIENEFKNYSLGSFLNSYHYQYGTTFSEGAIDMIAVLLDYEAYMGMSFLEVMREASQFRTNRYFEITGGMDLLPRAFLPQLKDDIRYYQRMTKIIQDNNRVTIHFRDERTSNISTITSDLAIITIPFSVLRFVKIEPFHSFSYYKRRAIREINYMAATKVGIEFKSRFWERYGQYGGKSITDLPIRFTYYPSQGIGTNGPAVIVASYTWADEAMTWNGLSDEDRIFYSLKNLAEIFGDQVYSEFVSGTSFSWVDNPYATGAVVAFDPGQENELFPYIKLPEGRVHFAGEHTTLTHGWMQGAIESGIQVANEVNHLPKY</sequence>
<dbReference type="PRINTS" id="PR00757">
    <property type="entry name" value="AMINEOXDASEF"/>
</dbReference>
<proteinExistence type="predicted"/>
<keyword evidence="2" id="KW-0560">Oxidoreductase</keyword>
<dbReference type="InterPro" id="IPR001613">
    <property type="entry name" value="Flavin_amine_oxidase"/>
</dbReference>
<dbReference type="SUPFAM" id="SSF54373">
    <property type="entry name" value="FAD-linked reductases, C-terminal domain"/>
    <property type="match status" value="1"/>
</dbReference>
<dbReference type="InterPro" id="IPR036188">
    <property type="entry name" value="FAD/NAD-bd_sf"/>
</dbReference>
<dbReference type="RefSeq" id="WP_327969384.1">
    <property type="nucleotide sequence ID" value="NZ_JARMQG010000295.1"/>
</dbReference>
<reference evidence="4 5" key="1">
    <citation type="submission" date="2023-03" db="EMBL/GenBank/DDBJ databases">
        <title>Bacillus Genome Sequencing.</title>
        <authorList>
            <person name="Dunlap C."/>
        </authorList>
    </citation>
    <scope>NUCLEOTIDE SEQUENCE [LARGE SCALE GENOMIC DNA]</scope>
    <source>
        <strain evidence="4 5">B-14544</strain>
    </source>
</reference>
<protein>
    <submittedName>
        <fullName evidence="4">Flavin monoamine oxidase family protein</fullName>
    </submittedName>
</protein>
<gene>
    <name evidence="4" type="ORF">P4447_17720</name>
</gene>
<evidence type="ECO:0000256" key="2">
    <source>
        <dbReference type="ARBA" id="ARBA00023002"/>
    </source>
</evidence>
<comment type="cofactor">
    <cofactor evidence="1">
        <name>FAD</name>
        <dbReference type="ChEBI" id="CHEBI:57692"/>
    </cofactor>
</comment>
<dbReference type="InterPro" id="IPR050281">
    <property type="entry name" value="Flavin_monoamine_oxidase"/>
</dbReference>
<evidence type="ECO:0000313" key="4">
    <source>
        <dbReference type="EMBL" id="MED3564259.1"/>
    </source>
</evidence>
<dbReference type="Gene3D" id="1.10.405.10">
    <property type="entry name" value="Guanine Nucleotide Dissociation Inhibitor, domain 1"/>
    <property type="match status" value="1"/>
</dbReference>
<evidence type="ECO:0000259" key="3">
    <source>
        <dbReference type="Pfam" id="PF01593"/>
    </source>
</evidence>
<evidence type="ECO:0000313" key="5">
    <source>
        <dbReference type="Proteomes" id="UP001330749"/>
    </source>
</evidence>
<name>A0ABU6NE06_9BACI</name>
<dbReference type="PANTHER" id="PTHR10742">
    <property type="entry name" value="FLAVIN MONOAMINE OXIDASE"/>
    <property type="match status" value="1"/>
</dbReference>
<dbReference type="EMBL" id="JARMQG010000295">
    <property type="protein sequence ID" value="MED3564259.1"/>
    <property type="molecule type" value="Genomic_DNA"/>
</dbReference>
<dbReference type="Proteomes" id="UP001330749">
    <property type="component" value="Unassembled WGS sequence"/>
</dbReference>
<accession>A0ABU6NE06</accession>
<dbReference type="InterPro" id="IPR002937">
    <property type="entry name" value="Amino_oxidase"/>
</dbReference>
<feature type="domain" description="Amine oxidase" evidence="3">
    <location>
        <begin position="38"/>
        <end position="485"/>
    </location>
</feature>